<dbReference type="InterPro" id="IPR011037">
    <property type="entry name" value="Pyrv_Knase-like_insert_dom_sf"/>
</dbReference>
<dbReference type="FunFam" id="2.40.33.10:FF:000001">
    <property type="entry name" value="Pyruvate kinase"/>
    <property type="match status" value="1"/>
</dbReference>
<comment type="pathway">
    <text evidence="3 15">Carbohydrate degradation; glycolysis; pyruvate from D-glyceraldehyde 3-phosphate: step 5/5.</text>
</comment>
<dbReference type="Gene3D" id="3.40.1380.20">
    <property type="entry name" value="Pyruvate kinase, C-terminal domain"/>
    <property type="match status" value="1"/>
</dbReference>
<dbReference type="GO" id="GO:0006096">
    <property type="term" value="P:glycolytic process"/>
    <property type="evidence" value="ECO:0000318"/>
    <property type="project" value="GO_Central"/>
</dbReference>
<feature type="domain" description="Pyruvate kinase barrel" evidence="16">
    <location>
        <begin position="1"/>
        <end position="312"/>
    </location>
</feature>
<evidence type="ECO:0000256" key="10">
    <source>
        <dbReference type="ARBA" id="ARBA00022842"/>
    </source>
</evidence>
<evidence type="ECO:0000256" key="7">
    <source>
        <dbReference type="ARBA" id="ARBA00022741"/>
    </source>
</evidence>
<accession>D6WCE5</accession>
<evidence type="ECO:0000256" key="9">
    <source>
        <dbReference type="ARBA" id="ARBA00022840"/>
    </source>
</evidence>
<evidence type="ECO:0000256" key="15">
    <source>
        <dbReference type="RuleBase" id="RU000504"/>
    </source>
</evidence>
<dbReference type="SUPFAM" id="SSF50800">
    <property type="entry name" value="PK beta-barrel domain-like"/>
    <property type="match status" value="1"/>
</dbReference>
<reference evidence="18 19" key="2">
    <citation type="journal article" date="2010" name="Nucleic Acids Res.">
        <title>BeetleBase in 2010: revisions to provide comprehensive genomic information for Tribolium castaneum.</title>
        <authorList>
            <person name="Kim H.S."/>
            <person name="Murphy T."/>
            <person name="Xia J."/>
            <person name="Caragea D."/>
            <person name="Park Y."/>
            <person name="Beeman R.W."/>
            <person name="Lorenzen M.D."/>
            <person name="Butcher S."/>
            <person name="Manak J.R."/>
            <person name="Brown S.J."/>
        </authorList>
    </citation>
    <scope>GENOME REANNOTATION</scope>
    <source>
        <strain evidence="18 19">Georgia GA2</strain>
    </source>
</reference>
<keyword evidence="10 15" id="KW-0460">Magnesium</keyword>
<dbReference type="FunFam" id="3.20.20.60:FF:000025">
    <property type="entry name" value="Pyruvate kinase"/>
    <property type="match status" value="1"/>
</dbReference>
<dbReference type="GO" id="GO:0016301">
    <property type="term" value="F:kinase activity"/>
    <property type="evidence" value="ECO:0007669"/>
    <property type="project" value="UniProtKB-KW"/>
</dbReference>
<evidence type="ECO:0000259" key="16">
    <source>
        <dbReference type="Pfam" id="PF00224"/>
    </source>
</evidence>
<dbReference type="Pfam" id="PF02887">
    <property type="entry name" value="PK_C"/>
    <property type="match status" value="1"/>
</dbReference>
<comment type="cofactor">
    <cofactor evidence="2">
        <name>K(+)</name>
        <dbReference type="ChEBI" id="CHEBI:29103"/>
    </cofactor>
</comment>
<dbReference type="STRING" id="7070.D6WCE5"/>
<dbReference type="GO" id="GO:0005524">
    <property type="term" value="F:ATP binding"/>
    <property type="evidence" value="ECO:0007669"/>
    <property type="project" value="UniProtKB-KW"/>
</dbReference>
<dbReference type="InterPro" id="IPR018209">
    <property type="entry name" value="Pyrv_Knase_AS"/>
</dbReference>
<comment type="catalytic activity">
    <reaction evidence="13">
        <text>pyruvate + ATP = phosphoenolpyruvate + ADP + H(+)</text>
        <dbReference type="Rhea" id="RHEA:18157"/>
        <dbReference type="ChEBI" id="CHEBI:15361"/>
        <dbReference type="ChEBI" id="CHEBI:15378"/>
        <dbReference type="ChEBI" id="CHEBI:30616"/>
        <dbReference type="ChEBI" id="CHEBI:58702"/>
        <dbReference type="ChEBI" id="CHEBI:456216"/>
        <dbReference type="EC" id="2.7.1.40"/>
    </reaction>
    <physiologicalReaction direction="right-to-left" evidence="13">
        <dbReference type="Rhea" id="RHEA:18159"/>
    </physiologicalReaction>
</comment>
<name>D6WCE5_TRICA</name>
<dbReference type="InterPro" id="IPR001697">
    <property type="entry name" value="Pyr_Knase"/>
</dbReference>
<keyword evidence="5 15" id="KW-0808">Transferase</keyword>
<evidence type="ECO:0000313" key="19">
    <source>
        <dbReference type="Proteomes" id="UP000007266"/>
    </source>
</evidence>
<dbReference type="NCBIfam" id="TIGR01064">
    <property type="entry name" value="pyruv_kin"/>
    <property type="match status" value="1"/>
</dbReference>
<dbReference type="SUPFAM" id="SSF52935">
    <property type="entry name" value="PK C-terminal domain-like"/>
    <property type="match status" value="1"/>
</dbReference>
<evidence type="ECO:0000256" key="1">
    <source>
        <dbReference type="ARBA" id="ARBA00001946"/>
    </source>
</evidence>
<evidence type="ECO:0000256" key="6">
    <source>
        <dbReference type="ARBA" id="ARBA00022723"/>
    </source>
</evidence>
<evidence type="ECO:0000256" key="2">
    <source>
        <dbReference type="ARBA" id="ARBA00001958"/>
    </source>
</evidence>
<dbReference type="GO" id="GO:0030955">
    <property type="term" value="F:potassium ion binding"/>
    <property type="evidence" value="ECO:0007669"/>
    <property type="project" value="InterPro"/>
</dbReference>
<keyword evidence="6" id="KW-0479">Metal-binding</keyword>
<dbReference type="PANTHER" id="PTHR11817">
    <property type="entry name" value="PYRUVATE KINASE"/>
    <property type="match status" value="1"/>
</dbReference>
<sequence>MIEAGMNIARLTLSHGTQEMHTELIQNVRTAVENYSKRLGVMYPLSLALDIKGPEVRTGYMEGGIAAEVELKKGEQIKLTTDKAYLEKGSSSVIYVDYDNIQKVVQPGNRIFLDDGLISLICTSVQGSVLTCSVENGGMLGSCKNVNLPGIDIDLPVVSEKDKEDLLFGVEHGIDTVHASFIRNAVDVSEVRDVLGRAGNKILIISKIENHQGVHNIDEIIKASDGIMIGRGDLAVEIGPEKLFLAQKSIIAKCNKAGKPVICANQLLYSMIKRPRPTRAECTDVANAVLDGVDCVMLTGETFLGQHPIECIRAASKICKEAEGAIWYKHHFRELIGHARPPLETSHTICIAAVEAANQCLAAAIIVTSVSGRSAHSLAKYRPNCPIILVTRDPTVAKQANLFRGIIPLFYEVERKDDWRRDIEARISFGISFGKWRGFGVGVH</sequence>
<comment type="function">
    <text evidence="14">Pyruvate kinase that catalyzes the conversion of phosphoenolpyruvate to pyruvate with the synthesis of ATP, and which plays a key role in glycolysis.</text>
</comment>
<evidence type="ECO:0000256" key="14">
    <source>
        <dbReference type="ARBA" id="ARBA00058419"/>
    </source>
</evidence>
<comment type="cofactor">
    <cofactor evidence="1">
        <name>Mg(2+)</name>
        <dbReference type="ChEBI" id="CHEBI:18420"/>
    </cofactor>
</comment>
<dbReference type="AlphaFoldDB" id="D6WCE5"/>
<dbReference type="EC" id="2.7.1.40" evidence="15"/>
<organism evidence="18 19">
    <name type="scientific">Tribolium castaneum</name>
    <name type="common">Red flour beetle</name>
    <dbReference type="NCBI Taxonomy" id="7070"/>
    <lineage>
        <taxon>Eukaryota</taxon>
        <taxon>Metazoa</taxon>
        <taxon>Ecdysozoa</taxon>
        <taxon>Arthropoda</taxon>
        <taxon>Hexapoda</taxon>
        <taxon>Insecta</taxon>
        <taxon>Pterygota</taxon>
        <taxon>Neoptera</taxon>
        <taxon>Endopterygota</taxon>
        <taxon>Coleoptera</taxon>
        <taxon>Polyphaga</taxon>
        <taxon>Cucujiformia</taxon>
        <taxon>Tenebrionidae</taxon>
        <taxon>Tenebrionidae incertae sedis</taxon>
        <taxon>Tribolium</taxon>
    </lineage>
</organism>
<evidence type="ECO:0000256" key="5">
    <source>
        <dbReference type="ARBA" id="ARBA00022679"/>
    </source>
</evidence>
<dbReference type="SUPFAM" id="SSF51621">
    <property type="entry name" value="Phosphoenolpyruvate/pyruvate domain"/>
    <property type="match status" value="1"/>
</dbReference>
<dbReference type="InterPro" id="IPR015793">
    <property type="entry name" value="Pyrv_Knase_brl"/>
</dbReference>
<dbReference type="Gene3D" id="2.40.33.10">
    <property type="entry name" value="PK beta-barrel domain-like"/>
    <property type="match status" value="1"/>
</dbReference>
<dbReference type="UniPathway" id="UPA00109">
    <property type="reaction ID" value="UER00188"/>
</dbReference>
<evidence type="ECO:0000256" key="12">
    <source>
        <dbReference type="ARBA" id="ARBA00023317"/>
    </source>
</evidence>
<dbReference type="Pfam" id="PF00224">
    <property type="entry name" value="PK"/>
    <property type="match status" value="1"/>
</dbReference>
<protein>
    <recommendedName>
        <fullName evidence="15">Pyruvate kinase</fullName>
        <ecNumber evidence="15">2.7.1.40</ecNumber>
    </recommendedName>
</protein>
<evidence type="ECO:0000259" key="17">
    <source>
        <dbReference type="Pfam" id="PF02887"/>
    </source>
</evidence>
<dbReference type="GO" id="GO:0005737">
    <property type="term" value="C:cytoplasm"/>
    <property type="evidence" value="ECO:0000318"/>
    <property type="project" value="GO_Central"/>
</dbReference>
<keyword evidence="19" id="KW-1185">Reference proteome</keyword>
<dbReference type="HOGENOM" id="CLU_015439_0_1_1"/>
<dbReference type="FunFam" id="3.40.1380.20:FF:000025">
    <property type="entry name" value="Pyruvate kinase"/>
    <property type="match status" value="1"/>
</dbReference>
<dbReference type="eggNOG" id="KOG2323">
    <property type="taxonomic scope" value="Eukaryota"/>
</dbReference>
<keyword evidence="7" id="KW-0547">Nucleotide-binding</keyword>
<evidence type="ECO:0000313" key="18">
    <source>
        <dbReference type="EMBL" id="EEZ99016.2"/>
    </source>
</evidence>
<proteinExistence type="inferred from homology"/>
<dbReference type="InterPro" id="IPR015813">
    <property type="entry name" value="Pyrv/PenolPyrv_kinase-like_dom"/>
</dbReference>
<keyword evidence="9" id="KW-0067">ATP-binding</keyword>
<dbReference type="GO" id="GO:0000287">
    <property type="term" value="F:magnesium ion binding"/>
    <property type="evidence" value="ECO:0007669"/>
    <property type="project" value="InterPro"/>
</dbReference>
<keyword evidence="11 15" id="KW-0324">Glycolysis</keyword>
<evidence type="ECO:0000256" key="3">
    <source>
        <dbReference type="ARBA" id="ARBA00004997"/>
    </source>
</evidence>
<evidence type="ECO:0000256" key="8">
    <source>
        <dbReference type="ARBA" id="ARBA00022777"/>
    </source>
</evidence>
<dbReference type="InterPro" id="IPR040442">
    <property type="entry name" value="Pyrv_kinase-like_dom_sf"/>
</dbReference>
<dbReference type="Gene3D" id="3.20.20.60">
    <property type="entry name" value="Phosphoenolpyruvate-binding domains"/>
    <property type="match status" value="1"/>
</dbReference>
<keyword evidence="8 15" id="KW-0418">Kinase</keyword>
<dbReference type="InterPro" id="IPR036918">
    <property type="entry name" value="Pyrv_Knase_C_sf"/>
</dbReference>
<dbReference type="InterPro" id="IPR015795">
    <property type="entry name" value="Pyrv_Knase_C"/>
</dbReference>
<dbReference type="PROSITE" id="PS00110">
    <property type="entry name" value="PYRUVATE_KINASE"/>
    <property type="match status" value="1"/>
</dbReference>
<dbReference type="Proteomes" id="UP000007266">
    <property type="component" value="Linkage group 2"/>
</dbReference>
<comment type="similarity">
    <text evidence="4 15">Belongs to the pyruvate kinase family.</text>
</comment>
<dbReference type="InterPro" id="IPR015806">
    <property type="entry name" value="Pyrv_Knase_insert_dom_sf"/>
</dbReference>
<keyword evidence="12 18" id="KW-0670">Pyruvate</keyword>
<evidence type="ECO:0000256" key="13">
    <source>
        <dbReference type="ARBA" id="ARBA00048967"/>
    </source>
</evidence>
<feature type="domain" description="Pyruvate kinase C-terminal" evidence="17">
    <location>
        <begin position="347"/>
        <end position="424"/>
    </location>
</feature>
<evidence type="ECO:0000256" key="4">
    <source>
        <dbReference type="ARBA" id="ARBA00008663"/>
    </source>
</evidence>
<dbReference type="GO" id="GO:0004743">
    <property type="term" value="F:pyruvate kinase activity"/>
    <property type="evidence" value="ECO:0000318"/>
    <property type="project" value="GO_Central"/>
</dbReference>
<evidence type="ECO:0000256" key="11">
    <source>
        <dbReference type="ARBA" id="ARBA00023152"/>
    </source>
</evidence>
<gene>
    <name evidence="18" type="primary">AUGUSTUS-3.0.2_04884</name>
    <name evidence="18" type="ORF">TcasGA2_TC004884</name>
</gene>
<dbReference type="OMA" id="ESANGHY"/>
<dbReference type="PRINTS" id="PR01050">
    <property type="entry name" value="PYRUVTKNASE"/>
</dbReference>
<dbReference type="EMBL" id="KQ971311">
    <property type="protein sequence ID" value="EEZ99016.2"/>
    <property type="molecule type" value="Genomic_DNA"/>
</dbReference>
<reference evidence="18 19" key="1">
    <citation type="journal article" date="2008" name="Nature">
        <title>The genome of the model beetle and pest Tribolium castaneum.</title>
        <authorList>
            <consortium name="Tribolium Genome Sequencing Consortium"/>
            <person name="Richards S."/>
            <person name="Gibbs R.A."/>
            <person name="Weinstock G.M."/>
            <person name="Brown S.J."/>
            <person name="Denell R."/>
            <person name="Beeman R.W."/>
            <person name="Gibbs R."/>
            <person name="Beeman R.W."/>
            <person name="Brown S.J."/>
            <person name="Bucher G."/>
            <person name="Friedrich M."/>
            <person name="Grimmelikhuijzen C.J."/>
            <person name="Klingler M."/>
            <person name="Lorenzen M."/>
            <person name="Richards S."/>
            <person name="Roth S."/>
            <person name="Schroder R."/>
            <person name="Tautz D."/>
            <person name="Zdobnov E.M."/>
            <person name="Muzny D."/>
            <person name="Gibbs R.A."/>
            <person name="Weinstock G.M."/>
            <person name="Attaway T."/>
            <person name="Bell S."/>
            <person name="Buhay C.J."/>
            <person name="Chandrabose M.N."/>
            <person name="Chavez D."/>
            <person name="Clerk-Blankenburg K.P."/>
            <person name="Cree A."/>
            <person name="Dao M."/>
            <person name="Davis C."/>
            <person name="Chacko J."/>
            <person name="Dinh H."/>
            <person name="Dugan-Rocha S."/>
            <person name="Fowler G."/>
            <person name="Garner T.T."/>
            <person name="Garnes J."/>
            <person name="Gnirke A."/>
            <person name="Hawes A."/>
            <person name="Hernandez J."/>
            <person name="Hines S."/>
            <person name="Holder M."/>
            <person name="Hume J."/>
            <person name="Jhangiani S.N."/>
            <person name="Joshi V."/>
            <person name="Khan Z.M."/>
            <person name="Jackson L."/>
            <person name="Kovar C."/>
            <person name="Kowis A."/>
            <person name="Lee S."/>
            <person name="Lewis L.R."/>
            <person name="Margolis J."/>
            <person name="Morgan M."/>
            <person name="Nazareth L.V."/>
            <person name="Nguyen N."/>
            <person name="Okwuonu G."/>
            <person name="Parker D."/>
            <person name="Richards S."/>
            <person name="Ruiz S.J."/>
            <person name="Santibanez J."/>
            <person name="Savard J."/>
            <person name="Scherer S.E."/>
            <person name="Schneider B."/>
            <person name="Sodergren E."/>
            <person name="Tautz D."/>
            <person name="Vattahil S."/>
            <person name="Villasana D."/>
            <person name="White C.S."/>
            <person name="Wright R."/>
            <person name="Park Y."/>
            <person name="Beeman R.W."/>
            <person name="Lord J."/>
            <person name="Oppert B."/>
            <person name="Lorenzen M."/>
            <person name="Brown S."/>
            <person name="Wang L."/>
            <person name="Savard J."/>
            <person name="Tautz D."/>
            <person name="Richards S."/>
            <person name="Weinstock G."/>
            <person name="Gibbs R.A."/>
            <person name="Liu Y."/>
            <person name="Worley K."/>
            <person name="Weinstock G."/>
            <person name="Elsik C.G."/>
            <person name="Reese J.T."/>
            <person name="Elhaik E."/>
            <person name="Landan G."/>
            <person name="Graur D."/>
            <person name="Arensburger P."/>
            <person name="Atkinson P."/>
            <person name="Beeman R.W."/>
            <person name="Beidler J."/>
            <person name="Brown S.J."/>
            <person name="Demuth J.P."/>
            <person name="Drury D.W."/>
            <person name="Du Y.Z."/>
            <person name="Fujiwara H."/>
            <person name="Lorenzen M."/>
            <person name="Maselli V."/>
            <person name="Osanai M."/>
            <person name="Park Y."/>
            <person name="Robertson H.M."/>
            <person name="Tu Z."/>
            <person name="Wang J.J."/>
            <person name="Wang S."/>
            <person name="Richards S."/>
            <person name="Song H."/>
            <person name="Zhang L."/>
            <person name="Sodergren E."/>
            <person name="Werner D."/>
            <person name="Stanke M."/>
            <person name="Morgenstern B."/>
            <person name="Solovyev V."/>
            <person name="Kosarev P."/>
            <person name="Brown G."/>
            <person name="Chen H.C."/>
            <person name="Ermolaeva O."/>
            <person name="Hlavina W."/>
            <person name="Kapustin Y."/>
            <person name="Kiryutin B."/>
            <person name="Kitts P."/>
            <person name="Maglott D."/>
            <person name="Pruitt K."/>
            <person name="Sapojnikov V."/>
            <person name="Souvorov A."/>
            <person name="Mackey A.J."/>
            <person name="Waterhouse R.M."/>
            <person name="Wyder S."/>
            <person name="Zdobnov E.M."/>
            <person name="Zdobnov E.M."/>
            <person name="Wyder S."/>
            <person name="Kriventseva E.V."/>
            <person name="Kadowaki T."/>
            <person name="Bork P."/>
            <person name="Aranda M."/>
            <person name="Bao R."/>
            <person name="Beermann A."/>
            <person name="Berns N."/>
            <person name="Bolognesi R."/>
            <person name="Bonneton F."/>
            <person name="Bopp D."/>
            <person name="Brown S.J."/>
            <person name="Bucher G."/>
            <person name="Butts T."/>
            <person name="Chaumot A."/>
            <person name="Denell R.E."/>
            <person name="Ferrier D.E."/>
            <person name="Friedrich M."/>
            <person name="Gordon C.M."/>
            <person name="Jindra M."/>
            <person name="Klingler M."/>
            <person name="Lan Q."/>
            <person name="Lattorff H.M."/>
            <person name="Laudet V."/>
            <person name="von Levetsow C."/>
            <person name="Liu Z."/>
            <person name="Lutz R."/>
            <person name="Lynch J.A."/>
            <person name="da Fonseca R.N."/>
            <person name="Posnien N."/>
            <person name="Reuter R."/>
            <person name="Roth S."/>
            <person name="Savard J."/>
            <person name="Schinko J.B."/>
            <person name="Schmitt C."/>
            <person name="Schoppmeier M."/>
            <person name="Schroder R."/>
            <person name="Shippy T.D."/>
            <person name="Simonnet F."/>
            <person name="Marques-Souza H."/>
            <person name="Tautz D."/>
            <person name="Tomoyasu Y."/>
            <person name="Trauner J."/>
            <person name="Van der Zee M."/>
            <person name="Vervoort M."/>
            <person name="Wittkopp N."/>
            <person name="Wimmer E.A."/>
            <person name="Yang X."/>
            <person name="Jones A.K."/>
            <person name="Sattelle D.B."/>
            <person name="Ebert P.R."/>
            <person name="Nelson D."/>
            <person name="Scott J.G."/>
            <person name="Beeman R.W."/>
            <person name="Muthukrishnan S."/>
            <person name="Kramer K.J."/>
            <person name="Arakane Y."/>
            <person name="Beeman R.W."/>
            <person name="Zhu Q."/>
            <person name="Hogenkamp D."/>
            <person name="Dixit R."/>
            <person name="Oppert B."/>
            <person name="Jiang H."/>
            <person name="Zou Z."/>
            <person name="Marshall J."/>
            <person name="Elpidina E."/>
            <person name="Vinokurov K."/>
            <person name="Oppert C."/>
            <person name="Zou Z."/>
            <person name="Evans J."/>
            <person name="Lu Z."/>
            <person name="Zhao P."/>
            <person name="Sumathipala N."/>
            <person name="Altincicek B."/>
            <person name="Vilcinskas A."/>
            <person name="Williams M."/>
            <person name="Hultmark D."/>
            <person name="Hetru C."/>
            <person name="Jiang H."/>
            <person name="Grimmelikhuijzen C.J."/>
            <person name="Hauser F."/>
            <person name="Cazzamali G."/>
            <person name="Williamson M."/>
            <person name="Park Y."/>
            <person name="Li B."/>
            <person name="Tanaka Y."/>
            <person name="Predel R."/>
            <person name="Neupert S."/>
            <person name="Schachtner J."/>
            <person name="Verleyen P."/>
            <person name="Raible F."/>
            <person name="Bork P."/>
            <person name="Friedrich M."/>
            <person name="Walden K.K."/>
            <person name="Robertson H.M."/>
            <person name="Angeli S."/>
            <person name="Foret S."/>
            <person name="Bucher G."/>
            <person name="Schuetz S."/>
            <person name="Maleszka R."/>
            <person name="Wimmer E.A."/>
            <person name="Beeman R.W."/>
            <person name="Lorenzen M."/>
            <person name="Tomoyasu Y."/>
            <person name="Miller S.C."/>
            <person name="Grossmann D."/>
            <person name="Bucher G."/>
        </authorList>
    </citation>
    <scope>NUCLEOTIDE SEQUENCE [LARGE SCALE GENOMIC DNA]</scope>
    <source>
        <strain evidence="18 19">Georgia GA2</strain>
    </source>
</reference>